<dbReference type="AlphaFoldDB" id="A0A917FV36"/>
<dbReference type="Proteomes" id="UP000654257">
    <property type="component" value="Unassembled WGS sequence"/>
</dbReference>
<name>A0A917FV36_9NOCA</name>
<reference evidence="1" key="1">
    <citation type="journal article" date="2014" name="Int. J. Syst. Evol. Microbiol.">
        <title>Complete genome sequence of Corynebacterium casei LMG S-19264T (=DSM 44701T), isolated from a smear-ripened cheese.</title>
        <authorList>
            <consortium name="US DOE Joint Genome Institute (JGI-PGF)"/>
            <person name="Walter F."/>
            <person name="Albersmeier A."/>
            <person name="Kalinowski J."/>
            <person name="Ruckert C."/>
        </authorList>
    </citation>
    <scope>NUCLEOTIDE SEQUENCE</scope>
    <source>
        <strain evidence="1">CCM 7905</strain>
    </source>
</reference>
<dbReference type="EMBL" id="BMCU01000002">
    <property type="protein sequence ID" value="GGG03961.1"/>
    <property type="molecule type" value="Genomic_DNA"/>
</dbReference>
<dbReference type="RefSeq" id="WP_188544432.1">
    <property type="nucleotide sequence ID" value="NZ_BMCU01000002.1"/>
</dbReference>
<organism evidence="1 2">
    <name type="scientific">Rhodococcoides trifolii</name>
    <dbReference type="NCBI Taxonomy" id="908250"/>
    <lineage>
        <taxon>Bacteria</taxon>
        <taxon>Bacillati</taxon>
        <taxon>Actinomycetota</taxon>
        <taxon>Actinomycetes</taxon>
        <taxon>Mycobacteriales</taxon>
        <taxon>Nocardiaceae</taxon>
        <taxon>Rhodococcoides</taxon>
    </lineage>
</organism>
<comment type="caution">
    <text evidence="1">The sequence shown here is derived from an EMBL/GenBank/DDBJ whole genome shotgun (WGS) entry which is preliminary data.</text>
</comment>
<sequence>MSDVYVAAARLLDRLVIELASSRAGEPAVATLHTGASVPDYGCCIDGDLEGLAVVRIGPVSPSKSWPRPLNEQVRQSDAVEYSVLLEMIVTRCYSTPEDNGLPTMGVLDSSVRDAQDDAAAMRRAARYTFKEAIPGPWAPRGPMGGLHGGTMTVTTLVHLDCGPDVIPPPIDEVVMPLDGDPRF</sequence>
<accession>A0A917FV36</accession>
<gene>
    <name evidence="1" type="ORF">GCM10007304_17620</name>
</gene>
<protein>
    <submittedName>
        <fullName evidence="1">Uncharacterized protein</fullName>
    </submittedName>
</protein>
<proteinExistence type="predicted"/>
<reference evidence="1" key="2">
    <citation type="submission" date="2020-09" db="EMBL/GenBank/DDBJ databases">
        <authorList>
            <person name="Sun Q."/>
            <person name="Sedlacek I."/>
        </authorList>
    </citation>
    <scope>NUCLEOTIDE SEQUENCE</scope>
    <source>
        <strain evidence="1">CCM 7905</strain>
    </source>
</reference>
<evidence type="ECO:0000313" key="1">
    <source>
        <dbReference type="EMBL" id="GGG03961.1"/>
    </source>
</evidence>
<keyword evidence="2" id="KW-1185">Reference proteome</keyword>
<evidence type="ECO:0000313" key="2">
    <source>
        <dbReference type="Proteomes" id="UP000654257"/>
    </source>
</evidence>